<dbReference type="AlphaFoldDB" id="A0A8S0P9I5"/>
<evidence type="ECO:0000256" key="1">
    <source>
        <dbReference type="SAM" id="MobiDB-lite"/>
    </source>
</evidence>
<gene>
    <name evidence="2" type="ORF">OLEA9_A016216</name>
</gene>
<proteinExistence type="predicted"/>
<dbReference type="Gramene" id="OE9A016216T1">
    <property type="protein sequence ID" value="OE9A016216C1"/>
    <property type="gene ID" value="OE9A016216"/>
</dbReference>
<evidence type="ECO:0000313" key="3">
    <source>
        <dbReference type="Proteomes" id="UP000594638"/>
    </source>
</evidence>
<dbReference type="OrthoDB" id="1923658at2759"/>
<accession>A0A8S0P9I5</accession>
<evidence type="ECO:0000313" key="2">
    <source>
        <dbReference type="EMBL" id="CAA2934992.1"/>
    </source>
</evidence>
<sequence>MVRFIYLFWLLILGLGGNLRVYCLVLEKFVLNLELQDVEDKRRALKTVTVLSGPAKEPEKKEEPKKEESKKEEPKKEETKEESKKEEGKKEETKKEEGKKEEEKKPDPEPMVGMVMPYRPYYPSMQTYYHPHHSMDENPNACIIC</sequence>
<reference evidence="2 3" key="1">
    <citation type="submission" date="2019-12" db="EMBL/GenBank/DDBJ databases">
        <authorList>
            <person name="Alioto T."/>
            <person name="Alioto T."/>
            <person name="Gomez Garrido J."/>
        </authorList>
    </citation>
    <scope>NUCLEOTIDE SEQUENCE [LARGE SCALE GENOMIC DNA]</scope>
</reference>
<name>A0A8S0P9I5_OLEEU</name>
<comment type="caution">
    <text evidence="2">The sequence shown here is derived from an EMBL/GenBank/DDBJ whole genome shotgun (WGS) entry which is preliminary data.</text>
</comment>
<dbReference type="Proteomes" id="UP000594638">
    <property type="component" value="Unassembled WGS sequence"/>
</dbReference>
<organism evidence="2 3">
    <name type="scientific">Olea europaea subsp. europaea</name>
    <dbReference type="NCBI Taxonomy" id="158383"/>
    <lineage>
        <taxon>Eukaryota</taxon>
        <taxon>Viridiplantae</taxon>
        <taxon>Streptophyta</taxon>
        <taxon>Embryophyta</taxon>
        <taxon>Tracheophyta</taxon>
        <taxon>Spermatophyta</taxon>
        <taxon>Magnoliopsida</taxon>
        <taxon>eudicotyledons</taxon>
        <taxon>Gunneridae</taxon>
        <taxon>Pentapetalae</taxon>
        <taxon>asterids</taxon>
        <taxon>lamiids</taxon>
        <taxon>Lamiales</taxon>
        <taxon>Oleaceae</taxon>
        <taxon>Oleeae</taxon>
        <taxon>Olea</taxon>
    </lineage>
</organism>
<feature type="region of interest" description="Disordered" evidence="1">
    <location>
        <begin position="48"/>
        <end position="114"/>
    </location>
</feature>
<keyword evidence="3" id="KW-1185">Reference proteome</keyword>
<feature type="compositionally biased region" description="Basic and acidic residues" evidence="1">
    <location>
        <begin position="56"/>
        <end position="108"/>
    </location>
</feature>
<protein>
    <submittedName>
        <fullName evidence="2">Uncharacterized protein</fullName>
    </submittedName>
</protein>
<dbReference type="EMBL" id="CACTIH010000021">
    <property type="protein sequence ID" value="CAA2934992.1"/>
    <property type="molecule type" value="Genomic_DNA"/>
</dbReference>